<feature type="transmembrane region" description="Helical" evidence="6">
    <location>
        <begin position="88"/>
        <end position="107"/>
    </location>
</feature>
<accession>A0ABR9LU18</accession>
<feature type="transmembrane region" description="Helical" evidence="6">
    <location>
        <begin position="321"/>
        <end position="340"/>
    </location>
</feature>
<dbReference type="EMBL" id="JADBEK010000001">
    <property type="protein sequence ID" value="MBE1583795.1"/>
    <property type="molecule type" value="Genomic_DNA"/>
</dbReference>
<dbReference type="InterPro" id="IPR036259">
    <property type="entry name" value="MFS_trans_sf"/>
</dbReference>
<dbReference type="Proteomes" id="UP000633509">
    <property type="component" value="Unassembled WGS sequence"/>
</dbReference>
<keyword evidence="8" id="KW-1185">Reference proteome</keyword>
<dbReference type="InterPro" id="IPR011701">
    <property type="entry name" value="MFS"/>
</dbReference>
<feature type="transmembrane region" description="Helical" evidence="6">
    <location>
        <begin position="149"/>
        <end position="173"/>
    </location>
</feature>
<dbReference type="RefSeq" id="WP_192784839.1">
    <property type="nucleotide sequence ID" value="NZ_JADBEK010000001.1"/>
</dbReference>
<evidence type="ECO:0000256" key="5">
    <source>
        <dbReference type="ARBA" id="ARBA00023136"/>
    </source>
</evidence>
<comment type="caution">
    <text evidence="7">The sequence shown here is derived from an EMBL/GenBank/DDBJ whole genome shotgun (WGS) entry which is preliminary data.</text>
</comment>
<dbReference type="Gene3D" id="1.20.1250.20">
    <property type="entry name" value="MFS general substrate transporter like domains"/>
    <property type="match status" value="1"/>
</dbReference>
<feature type="transmembrane region" description="Helical" evidence="6">
    <location>
        <begin position="233"/>
        <end position="255"/>
    </location>
</feature>
<evidence type="ECO:0000256" key="3">
    <source>
        <dbReference type="ARBA" id="ARBA00022692"/>
    </source>
</evidence>
<keyword evidence="4 6" id="KW-1133">Transmembrane helix</keyword>
<dbReference type="PANTHER" id="PTHR43385:SF1">
    <property type="entry name" value="RIBOFLAVIN TRANSPORTER RIBJ"/>
    <property type="match status" value="1"/>
</dbReference>
<evidence type="ECO:0000256" key="2">
    <source>
        <dbReference type="ARBA" id="ARBA00022448"/>
    </source>
</evidence>
<feature type="transmembrane region" description="Helical" evidence="6">
    <location>
        <begin position="61"/>
        <end position="81"/>
    </location>
</feature>
<feature type="transmembrane region" description="Helical" evidence="6">
    <location>
        <begin position="113"/>
        <end position="137"/>
    </location>
</feature>
<keyword evidence="5 6" id="KW-0472">Membrane</keyword>
<feature type="transmembrane region" description="Helical" evidence="6">
    <location>
        <begin position="293"/>
        <end position="315"/>
    </location>
</feature>
<evidence type="ECO:0000313" key="8">
    <source>
        <dbReference type="Proteomes" id="UP000633509"/>
    </source>
</evidence>
<evidence type="ECO:0000256" key="6">
    <source>
        <dbReference type="SAM" id="Phobius"/>
    </source>
</evidence>
<feature type="transmembrane region" description="Helical" evidence="6">
    <location>
        <begin position="385"/>
        <end position="406"/>
    </location>
</feature>
<keyword evidence="2" id="KW-0813">Transport</keyword>
<reference evidence="7 8" key="1">
    <citation type="submission" date="2020-10" db="EMBL/GenBank/DDBJ databases">
        <title>Sequencing the genomes of 1000 actinobacteria strains.</title>
        <authorList>
            <person name="Klenk H.-P."/>
        </authorList>
    </citation>
    <scope>NUCLEOTIDE SEQUENCE [LARGE SCALE GENOMIC DNA]</scope>
    <source>
        <strain evidence="7 8">DSM 43173</strain>
    </source>
</reference>
<proteinExistence type="predicted"/>
<evidence type="ECO:0000256" key="1">
    <source>
        <dbReference type="ARBA" id="ARBA00004141"/>
    </source>
</evidence>
<feature type="transmembrane region" description="Helical" evidence="6">
    <location>
        <begin position="179"/>
        <end position="199"/>
    </location>
</feature>
<dbReference type="PANTHER" id="PTHR43385">
    <property type="entry name" value="RIBOFLAVIN TRANSPORTER RIBJ"/>
    <property type="match status" value="1"/>
</dbReference>
<feature type="transmembrane region" description="Helical" evidence="6">
    <location>
        <begin position="20"/>
        <end position="41"/>
    </location>
</feature>
<comment type="subcellular location">
    <subcellularLocation>
        <location evidence="1">Membrane</location>
        <topology evidence="1">Multi-pass membrane protein</topology>
    </subcellularLocation>
</comment>
<name>A0ABR9LU18_9ACTN</name>
<dbReference type="InterPro" id="IPR052983">
    <property type="entry name" value="MFS_Riboflavin_Transporter"/>
</dbReference>
<evidence type="ECO:0000313" key="7">
    <source>
        <dbReference type="EMBL" id="MBE1583795.1"/>
    </source>
</evidence>
<organism evidence="7 8">
    <name type="scientific">Nonomuraea angiospora</name>
    <dbReference type="NCBI Taxonomy" id="46172"/>
    <lineage>
        <taxon>Bacteria</taxon>
        <taxon>Bacillati</taxon>
        <taxon>Actinomycetota</taxon>
        <taxon>Actinomycetes</taxon>
        <taxon>Streptosporangiales</taxon>
        <taxon>Streptosporangiaceae</taxon>
        <taxon>Nonomuraea</taxon>
    </lineage>
</organism>
<feature type="transmembrane region" description="Helical" evidence="6">
    <location>
        <begin position="267"/>
        <end position="286"/>
    </location>
</feature>
<sequence length="415" mass="42141">MRRPEPGQRALRRPGLIRGWRLVGALAATQTIGFGVLYYSFTVVLRSMSEEQHADASQLSLALTLSVLITAIGAPAVGRYLDVHGGRGLMTAGSVLGALSLLTWSQVGTVVQLYVVFAAIGVASAMVLYEAAFAVIVARLPAGARAGALPAVTVAAGFASSIFMPLTALLVHACGWRQALVVLAAVYGVTAIPLHAIAVRRPRPADAPPQAATVPRPGDRAGLVRAATRQAAFWLPATAFTLYNAAVATISILLIDYLVGLGHEPLLAAGVAGLLGVLSVTGRLVTTGLQRRLPVALVAAVIFTLQAAGAAALPFVGASRAGAIAAVLLFGLGLGVGTIARPHLLTGRYGTTAYASLSGRLALPATLAKADAPTAAMAIAGTAGYGWVMAAVTVACLIAAASLTAFHRVPSGSAT</sequence>
<dbReference type="SUPFAM" id="SSF103473">
    <property type="entry name" value="MFS general substrate transporter"/>
    <property type="match status" value="1"/>
</dbReference>
<evidence type="ECO:0000256" key="4">
    <source>
        <dbReference type="ARBA" id="ARBA00022989"/>
    </source>
</evidence>
<protein>
    <submittedName>
        <fullName evidence="7">MFS family permease</fullName>
    </submittedName>
</protein>
<gene>
    <name evidence="7" type="ORF">H4W80_002053</name>
</gene>
<keyword evidence="3 6" id="KW-0812">Transmembrane</keyword>
<dbReference type="Pfam" id="PF07690">
    <property type="entry name" value="MFS_1"/>
    <property type="match status" value="1"/>
</dbReference>